<dbReference type="EMBL" id="BNJQ01000036">
    <property type="protein sequence ID" value="GHP11760.1"/>
    <property type="molecule type" value="Genomic_DNA"/>
</dbReference>
<dbReference type="GO" id="GO:0051959">
    <property type="term" value="F:dynein light intermediate chain binding"/>
    <property type="evidence" value="ECO:0007669"/>
    <property type="project" value="InterPro"/>
</dbReference>
<organism evidence="2 3">
    <name type="scientific">Pycnococcus provasolii</name>
    <dbReference type="NCBI Taxonomy" id="41880"/>
    <lineage>
        <taxon>Eukaryota</taxon>
        <taxon>Viridiplantae</taxon>
        <taxon>Chlorophyta</taxon>
        <taxon>Pseudoscourfieldiophyceae</taxon>
        <taxon>Pseudoscourfieldiales</taxon>
        <taxon>Pycnococcaceae</taxon>
        <taxon>Pycnococcus</taxon>
    </lineage>
</organism>
<dbReference type="Gene3D" id="1.20.1270.280">
    <property type="match status" value="1"/>
</dbReference>
<comment type="caution">
    <text evidence="2">The sequence shown here is derived from an EMBL/GenBank/DDBJ whole genome shotgun (WGS) entry which is preliminary data.</text>
</comment>
<dbReference type="Gene3D" id="3.40.50.300">
    <property type="entry name" value="P-loop containing nucleotide triphosphate hydrolases"/>
    <property type="match status" value="1"/>
</dbReference>
<protein>
    <recommendedName>
        <fullName evidence="1">Dynein heavy chain C-terminal domain-containing protein</fullName>
    </recommendedName>
</protein>
<dbReference type="GO" id="GO:0030286">
    <property type="term" value="C:dynein complex"/>
    <property type="evidence" value="ECO:0007669"/>
    <property type="project" value="InterPro"/>
</dbReference>
<dbReference type="PANTHER" id="PTHR46961:SF4">
    <property type="entry name" value="DYNEIN HEAVY CHAIN LINKER DOMAIN-CONTAINING PROTEIN"/>
    <property type="match status" value="1"/>
</dbReference>
<evidence type="ECO:0000313" key="3">
    <source>
        <dbReference type="Proteomes" id="UP000660262"/>
    </source>
</evidence>
<dbReference type="GO" id="GO:0045505">
    <property type="term" value="F:dynein intermediate chain binding"/>
    <property type="evidence" value="ECO:0007669"/>
    <property type="project" value="InterPro"/>
</dbReference>
<dbReference type="GO" id="GO:0007018">
    <property type="term" value="P:microtubule-based movement"/>
    <property type="evidence" value="ECO:0007669"/>
    <property type="project" value="InterPro"/>
</dbReference>
<evidence type="ECO:0000259" key="1">
    <source>
        <dbReference type="Pfam" id="PF18199"/>
    </source>
</evidence>
<proteinExistence type="predicted"/>
<dbReference type="PANTHER" id="PTHR46961">
    <property type="entry name" value="DYNEIN HEAVY CHAIN 1, AXONEMAL-LIKE PROTEIN"/>
    <property type="match status" value="1"/>
</dbReference>
<sequence length="219" mass="25109">MQPLPGFIEKIIQLYEMIVVRHGLMIVGDSFGITDNDGRIAFDAAKELIERCDFFQTWLDNGHPISFWLSGFFFTQAFTTAAKQNYARKYTIEIDMIDFDFFMKDNPGDTDERPEDGVLVYGMFLEGAKWDYEKHALAESDPKVLFTSFPPMLFLPEKTTNMHQFDKYEAPLYKTSERRGILSTTGHSTNFVCAVLVPSNMPESHWINRGTALLTSLDD</sequence>
<dbReference type="Proteomes" id="UP000660262">
    <property type="component" value="Unassembled WGS sequence"/>
</dbReference>
<evidence type="ECO:0000313" key="2">
    <source>
        <dbReference type="EMBL" id="GHP11760.1"/>
    </source>
</evidence>
<reference evidence="2" key="1">
    <citation type="submission" date="2020-10" db="EMBL/GenBank/DDBJ databases">
        <title>Unveiling of a novel bifunctional photoreceptor, Dualchrome1, isolated from a cosmopolitan green alga.</title>
        <authorList>
            <person name="Suzuki S."/>
            <person name="Kawachi M."/>
        </authorList>
    </citation>
    <scope>NUCLEOTIDE SEQUENCE</scope>
    <source>
        <strain evidence="2">NIES 2893</strain>
    </source>
</reference>
<dbReference type="Pfam" id="PF18199">
    <property type="entry name" value="Dynein_C"/>
    <property type="match status" value="1"/>
</dbReference>
<gene>
    <name evidence="2" type="ORF">PPROV_001048800</name>
</gene>
<dbReference type="InterPro" id="IPR027417">
    <property type="entry name" value="P-loop_NTPase"/>
</dbReference>
<feature type="domain" description="Dynein heavy chain C-terminal" evidence="1">
    <location>
        <begin position="46"/>
        <end position="215"/>
    </location>
</feature>
<dbReference type="AlphaFoldDB" id="A0A830I106"/>
<keyword evidence="3" id="KW-1185">Reference proteome</keyword>
<dbReference type="InterPro" id="IPR041228">
    <property type="entry name" value="Dynein_C"/>
</dbReference>
<dbReference type="OrthoDB" id="447173at2759"/>
<accession>A0A830I106</accession>
<dbReference type="Gene3D" id="3.10.490.20">
    <property type="match status" value="1"/>
</dbReference>
<dbReference type="InterPro" id="IPR026983">
    <property type="entry name" value="DHC"/>
</dbReference>
<dbReference type="InterPro" id="IPR043160">
    <property type="entry name" value="Dynein_C_barrel"/>
</dbReference>
<name>A0A830I106_9CHLO</name>
<dbReference type="FunFam" id="3.10.490.20:FF:000001">
    <property type="entry name" value="dynein heavy chain 7, axonemal"/>
    <property type="match status" value="1"/>
</dbReference>